<dbReference type="AlphaFoldDB" id="A0A6L5G9L1"/>
<organism evidence="3 4">
    <name type="scientific">Glycomyces albidus</name>
    <dbReference type="NCBI Taxonomy" id="2656774"/>
    <lineage>
        <taxon>Bacteria</taxon>
        <taxon>Bacillati</taxon>
        <taxon>Actinomycetota</taxon>
        <taxon>Actinomycetes</taxon>
        <taxon>Glycomycetales</taxon>
        <taxon>Glycomycetaceae</taxon>
        <taxon>Glycomyces</taxon>
    </lineage>
</organism>
<comment type="caution">
    <text evidence="3">The sequence shown here is derived from an EMBL/GenBank/DDBJ whole genome shotgun (WGS) entry which is preliminary data.</text>
</comment>
<evidence type="ECO:0000313" key="3">
    <source>
        <dbReference type="EMBL" id="MQM26263.1"/>
    </source>
</evidence>
<feature type="region of interest" description="Disordered" evidence="1">
    <location>
        <begin position="71"/>
        <end position="101"/>
    </location>
</feature>
<name>A0A6L5G9L1_9ACTN</name>
<dbReference type="EMBL" id="WIAO01000012">
    <property type="protein sequence ID" value="MQM26263.1"/>
    <property type="molecule type" value="Genomic_DNA"/>
</dbReference>
<keyword evidence="2" id="KW-0472">Membrane</keyword>
<feature type="compositionally biased region" description="Basic and acidic residues" evidence="1">
    <location>
        <begin position="14"/>
        <end position="30"/>
    </location>
</feature>
<accession>A0A6L5G9L1</accession>
<evidence type="ECO:0000256" key="2">
    <source>
        <dbReference type="SAM" id="Phobius"/>
    </source>
</evidence>
<evidence type="ECO:0000256" key="1">
    <source>
        <dbReference type="SAM" id="MobiDB-lite"/>
    </source>
</evidence>
<evidence type="ECO:0000313" key="4">
    <source>
        <dbReference type="Proteomes" id="UP000477750"/>
    </source>
</evidence>
<proteinExistence type="predicted"/>
<protein>
    <submittedName>
        <fullName evidence="3">Uncharacterized protein</fullName>
    </submittedName>
</protein>
<keyword evidence="2" id="KW-0812">Transmembrane</keyword>
<dbReference type="RefSeq" id="WP_153025429.1">
    <property type="nucleotide sequence ID" value="NZ_WIAO01000012.1"/>
</dbReference>
<feature type="region of interest" description="Disordered" evidence="1">
    <location>
        <begin position="1"/>
        <end position="30"/>
    </location>
</feature>
<keyword evidence="4" id="KW-1185">Reference proteome</keyword>
<feature type="transmembrane region" description="Helical" evidence="2">
    <location>
        <begin position="43"/>
        <end position="67"/>
    </location>
</feature>
<dbReference type="Proteomes" id="UP000477750">
    <property type="component" value="Unassembled WGS sequence"/>
</dbReference>
<reference evidence="3 4" key="1">
    <citation type="submission" date="2019-10" db="EMBL/GenBank/DDBJ databases">
        <title>Glycomyces albidus sp. nov., a novel actinomycete isolated from rhizosphere soil of wheat (Triticum aestivum L.).</title>
        <authorList>
            <person name="Qian L."/>
        </authorList>
    </citation>
    <scope>NUCLEOTIDE SEQUENCE [LARGE SCALE GENOMIC DNA]</scope>
    <source>
        <strain evidence="3 4">NEAU-7082</strain>
    </source>
</reference>
<sequence>MQPQDDTGTLFRQARPDTTPREAPLDLDSIMRDGYRARRRHRAVLGGATTAGIAAVAAVLAFSAGVFDPVDEPEHQGFPPGEPFDFDPATAGYPPERDADEWDDLPADLDEAAEAAFGALAVDAGFLDDGALDRPRPSEGQIAAAMEEFGIGYYEALSELDFYDEPLQFMSWDSPAAGGQVYLRGYRATDGDEEAEQPSFTITALQPGGWTAEPGPTGDVGFPQHLISDEASWTDEAPAFSSDELEDGRTLMIADHGCALEAAVVYPNGSALRSSWDLDCAGQGRELSVDDLTEAMLAMPQFEYDTSELAPADDLLEIPAGPGYDEGWEAGAEADMQASIDAAVAVIDAAHPGTDLFSAGAVQREAGSGSVIRAYDGSLYLPYPYADGYDVSATVTYYLPGGWLPGLPPEGASPEPYLVDCGGPGDDKDDTCEETQVDGRTVATRTFGVGENRSYWVVVFDPAGWAVEFSTMFEGDIEGLAYEDLIALAASLPAPVYDPAEYEQE</sequence>
<gene>
    <name evidence="3" type="ORF">GFD30_11885</name>
</gene>
<keyword evidence="2" id="KW-1133">Transmembrane helix</keyword>